<dbReference type="Proteomes" id="UP000019471">
    <property type="component" value="Unassembled WGS sequence"/>
</dbReference>
<evidence type="ECO:0000313" key="4">
    <source>
        <dbReference type="Proteomes" id="UP000019471"/>
    </source>
</evidence>
<dbReference type="eggNOG" id="KOG1399">
    <property type="taxonomic scope" value="Eukaryota"/>
</dbReference>
<protein>
    <submittedName>
        <fullName evidence="3">Cyclohexanone monooxygenase</fullName>
    </submittedName>
</protein>
<dbReference type="HOGENOM" id="CLU_1834967_0_0_1"/>
<dbReference type="PANTHER" id="PTHR42877">
    <property type="entry name" value="L-ORNITHINE N(5)-MONOOXYGENASE-RELATED"/>
    <property type="match status" value="1"/>
</dbReference>
<dbReference type="SUPFAM" id="SSF51905">
    <property type="entry name" value="FAD/NAD(P)-binding domain"/>
    <property type="match status" value="1"/>
</dbReference>
<comment type="caution">
    <text evidence="3">The sequence shown here is derived from an EMBL/GenBank/DDBJ whole genome shotgun (WGS) entry which is preliminary data.</text>
</comment>
<dbReference type="EMBL" id="AMGX01000009">
    <property type="protein sequence ID" value="EXJ70145.1"/>
    <property type="molecule type" value="Genomic_DNA"/>
</dbReference>
<dbReference type="InterPro" id="IPR036188">
    <property type="entry name" value="FAD/NAD-bd_sf"/>
</dbReference>
<dbReference type="GO" id="GO:0004497">
    <property type="term" value="F:monooxygenase activity"/>
    <property type="evidence" value="ECO:0007669"/>
    <property type="project" value="UniProtKB-KW"/>
</dbReference>
<evidence type="ECO:0000256" key="2">
    <source>
        <dbReference type="ARBA" id="ARBA00010139"/>
    </source>
</evidence>
<accession>W9WYK5</accession>
<keyword evidence="3" id="KW-0503">Monooxygenase</keyword>
<dbReference type="GeneID" id="19190924"/>
<proteinExistence type="inferred from homology"/>
<name>W9WYK5_9EURO</name>
<dbReference type="AlphaFoldDB" id="W9WYK5"/>
<keyword evidence="4" id="KW-1185">Reference proteome</keyword>
<dbReference type="RefSeq" id="XP_007744997.1">
    <property type="nucleotide sequence ID" value="XM_007746807.1"/>
</dbReference>
<evidence type="ECO:0000256" key="1">
    <source>
        <dbReference type="ARBA" id="ARBA00001974"/>
    </source>
</evidence>
<comment type="similarity">
    <text evidence="2">Belongs to the FAD-binding monooxygenase family.</text>
</comment>
<sequence>MVKKLQNATLEDKLIPKWSVGCRRLTPGIGYLESLGTSNVEVVYREILKVTPKGCVCDDGQEHALEALICSTGFDTSFKPRFPLIGMSGENLRNEWAQEPASYLGIAASGFPNYIMFLDPNGPIGNGQVLTAIEAQADYM</sequence>
<evidence type="ECO:0000313" key="3">
    <source>
        <dbReference type="EMBL" id="EXJ70145.1"/>
    </source>
</evidence>
<dbReference type="InterPro" id="IPR051209">
    <property type="entry name" value="FAD-bind_Monooxygenase_sf"/>
</dbReference>
<dbReference type="PANTHER" id="PTHR42877:SF8">
    <property type="entry name" value="MONOOXYGENASE"/>
    <property type="match status" value="1"/>
</dbReference>
<dbReference type="Gene3D" id="3.50.50.60">
    <property type="entry name" value="FAD/NAD(P)-binding domain"/>
    <property type="match status" value="1"/>
</dbReference>
<keyword evidence="3" id="KW-0560">Oxidoreductase</keyword>
<dbReference type="OrthoDB" id="4130824at2759"/>
<gene>
    <name evidence="3" type="ORF">A1O5_06213</name>
</gene>
<organism evidence="3 4">
    <name type="scientific">Cladophialophora psammophila CBS 110553</name>
    <dbReference type="NCBI Taxonomy" id="1182543"/>
    <lineage>
        <taxon>Eukaryota</taxon>
        <taxon>Fungi</taxon>
        <taxon>Dikarya</taxon>
        <taxon>Ascomycota</taxon>
        <taxon>Pezizomycotina</taxon>
        <taxon>Eurotiomycetes</taxon>
        <taxon>Chaetothyriomycetidae</taxon>
        <taxon>Chaetothyriales</taxon>
        <taxon>Herpotrichiellaceae</taxon>
        <taxon>Cladophialophora</taxon>
    </lineage>
</organism>
<reference evidence="3 4" key="1">
    <citation type="submission" date="2013-03" db="EMBL/GenBank/DDBJ databases">
        <title>The Genome Sequence of Cladophialophora psammophila CBS 110553.</title>
        <authorList>
            <consortium name="The Broad Institute Genomics Platform"/>
            <person name="Cuomo C."/>
            <person name="de Hoog S."/>
            <person name="Gorbushina A."/>
            <person name="Walker B."/>
            <person name="Young S.K."/>
            <person name="Zeng Q."/>
            <person name="Gargeya S."/>
            <person name="Fitzgerald M."/>
            <person name="Haas B."/>
            <person name="Abouelleil A."/>
            <person name="Allen A.W."/>
            <person name="Alvarado L."/>
            <person name="Arachchi H.M."/>
            <person name="Berlin A.M."/>
            <person name="Chapman S.B."/>
            <person name="Gainer-Dewar J."/>
            <person name="Goldberg J."/>
            <person name="Griggs A."/>
            <person name="Gujja S."/>
            <person name="Hansen M."/>
            <person name="Howarth C."/>
            <person name="Imamovic A."/>
            <person name="Ireland A."/>
            <person name="Larimer J."/>
            <person name="McCowan C."/>
            <person name="Murphy C."/>
            <person name="Pearson M."/>
            <person name="Poon T.W."/>
            <person name="Priest M."/>
            <person name="Roberts A."/>
            <person name="Saif S."/>
            <person name="Shea T."/>
            <person name="Sisk P."/>
            <person name="Sykes S."/>
            <person name="Wortman J."/>
            <person name="Nusbaum C."/>
            <person name="Birren B."/>
        </authorList>
    </citation>
    <scope>NUCLEOTIDE SEQUENCE [LARGE SCALE GENOMIC DNA]</scope>
    <source>
        <strain evidence="3 4">CBS 110553</strain>
    </source>
</reference>
<comment type="cofactor">
    <cofactor evidence="1">
        <name>FAD</name>
        <dbReference type="ChEBI" id="CHEBI:57692"/>
    </cofactor>
</comment>